<proteinExistence type="predicted"/>
<protein>
    <submittedName>
        <fullName evidence="1">Uncharacterized protein</fullName>
    </submittedName>
</protein>
<gene>
    <name evidence="1" type="ORF">L6452_00502</name>
</gene>
<keyword evidence="2" id="KW-1185">Reference proteome</keyword>
<accession>A0ACB9FEW5</accession>
<sequence length="135" mass="15592">MSLNLNQPLFREKLTVQKPDNPRVPFANWVQFNNPPRPAPQDEREVVTGILTHEKRPRKRGRKPANGQEEPLNHVKAERQRREKVNQIFYALLAVVPNISKMDKASLLGNAITYITDLQKKLKEMESERNGPNNC</sequence>
<dbReference type="Proteomes" id="UP001055879">
    <property type="component" value="Linkage Group LG01"/>
</dbReference>
<dbReference type="EMBL" id="CM042047">
    <property type="protein sequence ID" value="KAI3769400.1"/>
    <property type="molecule type" value="Genomic_DNA"/>
</dbReference>
<evidence type="ECO:0000313" key="2">
    <source>
        <dbReference type="Proteomes" id="UP001055879"/>
    </source>
</evidence>
<evidence type="ECO:0000313" key="1">
    <source>
        <dbReference type="EMBL" id="KAI3769400.1"/>
    </source>
</evidence>
<comment type="caution">
    <text evidence="1">The sequence shown here is derived from an EMBL/GenBank/DDBJ whole genome shotgun (WGS) entry which is preliminary data.</text>
</comment>
<name>A0ACB9FEW5_ARCLA</name>
<organism evidence="1 2">
    <name type="scientific">Arctium lappa</name>
    <name type="common">Greater burdock</name>
    <name type="synonym">Lappa major</name>
    <dbReference type="NCBI Taxonomy" id="4217"/>
    <lineage>
        <taxon>Eukaryota</taxon>
        <taxon>Viridiplantae</taxon>
        <taxon>Streptophyta</taxon>
        <taxon>Embryophyta</taxon>
        <taxon>Tracheophyta</taxon>
        <taxon>Spermatophyta</taxon>
        <taxon>Magnoliopsida</taxon>
        <taxon>eudicotyledons</taxon>
        <taxon>Gunneridae</taxon>
        <taxon>Pentapetalae</taxon>
        <taxon>asterids</taxon>
        <taxon>campanulids</taxon>
        <taxon>Asterales</taxon>
        <taxon>Asteraceae</taxon>
        <taxon>Carduoideae</taxon>
        <taxon>Cardueae</taxon>
        <taxon>Arctiinae</taxon>
        <taxon>Arctium</taxon>
    </lineage>
</organism>
<reference evidence="1 2" key="2">
    <citation type="journal article" date="2022" name="Mol. Ecol. Resour.">
        <title>The genomes of chicory, endive, great burdock and yacon provide insights into Asteraceae paleo-polyploidization history and plant inulin production.</title>
        <authorList>
            <person name="Fan W."/>
            <person name="Wang S."/>
            <person name="Wang H."/>
            <person name="Wang A."/>
            <person name="Jiang F."/>
            <person name="Liu H."/>
            <person name="Zhao H."/>
            <person name="Xu D."/>
            <person name="Zhang Y."/>
        </authorList>
    </citation>
    <scope>NUCLEOTIDE SEQUENCE [LARGE SCALE GENOMIC DNA]</scope>
    <source>
        <strain evidence="2">cv. Niubang</strain>
    </source>
</reference>
<reference evidence="2" key="1">
    <citation type="journal article" date="2022" name="Mol. Ecol. Resour.">
        <title>The genomes of chicory, endive, great burdock and yacon provide insights into Asteraceae palaeo-polyploidization history and plant inulin production.</title>
        <authorList>
            <person name="Fan W."/>
            <person name="Wang S."/>
            <person name="Wang H."/>
            <person name="Wang A."/>
            <person name="Jiang F."/>
            <person name="Liu H."/>
            <person name="Zhao H."/>
            <person name="Xu D."/>
            <person name="Zhang Y."/>
        </authorList>
    </citation>
    <scope>NUCLEOTIDE SEQUENCE [LARGE SCALE GENOMIC DNA]</scope>
    <source>
        <strain evidence="2">cv. Niubang</strain>
    </source>
</reference>